<evidence type="ECO:0000259" key="5">
    <source>
        <dbReference type="PROSITE" id="PS50943"/>
    </source>
</evidence>
<dbReference type="CDD" id="cd00093">
    <property type="entry name" value="HTH_XRE"/>
    <property type="match status" value="1"/>
</dbReference>
<dbReference type="SMART" id="SM00530">
    <property type="entry name" value="HTH_XRE"/>
    <property type="match status" value="1"/>
</dbReference>
<dbReference type="InterPro" id="IPR010982">
    <property type="entry name" value="Lambda_DNA-bd_dom_sf"/>
</dbReference>
<proteinExistence type="inferred from homology"/>
<dbReference type="HAMAP" id="MF_00584">
    <property type="entry name" value="HTH_type_cro_C1"/>
    <property type="match status" value="1"/>
</dbReference>
<dbReference type="Pfam" id="PF26553">
    <property type="entry name" value="PDDEXK_19"/>
    <property type="match status" value="1"/>
</dbReference>
<dbReference type="Gene3D" id="1.10.260.40">
    <property type="entry name" value="lambda repressor-like DNA-binding domains"/>
    <property type="match status" value="1"/>
</dbReference>
<dbReference type="InterPro" id="IPR059051">
    <property type="entry name" value="MTH_967_PDDEXK"/>
</dbReference>
<evidence type="ECO:0000256" key="2">
    <source>
        <dbReference type="ARBA" id="ARBA00023125"/>
    </source>
</evidence>
<protein>
    <recommendedName>
        <fullName evidence="4">Putative HTH-type transcriptional regulatory protein EF807_07235</fullName>
    </recommendedName>
</protein>
<evidence type="ECO:0000313" key="6">
    <source>
        <dbReference type="EMBL" id="RZN67742.1"/>
    </source>
</evidence>
<dbReference type="AlphaFoldDB" id="A0A520KWD1"/>
<evidence type="ECO:0000256" key="1">
    <source>
        <dbReference type="ARBA" id="ARBA00023015"/>
    </source>
</evidence>
<accession>A0A520KWD1</accession>
<keyword evidence="1 4" id="KW-0805">Transcription regulation</keyword>
<dbReference type="GO" id="GO:0003700">
    <property type="term" value="F:DNA-binding transcription factor activity"/>
    <property type="evidence" value="ECO:0007669"/>
    <property type="project" value="UniProtKB-UniRule"/>
</dbReference>
<organism evidence="6 7">
    <name type="scientific">Candidatus Methanolliviera hydrocarbonicum</name>
    <dbReference type="NCBI Taxonomy" id="2491085"/>
    <lineage>
        <taxon>Archaea</taxon>
        <taxon>Methanobacteriati</taxon>
        <taxon>Methanobacteriota</taxon>
        <taxon>Candidatus Methanoliparia</taxon>
        <taxon>Candidatus Methanoliparales</taxon>
        <taxon>Candidatus Methanollivieraceae</taxon>
        <taxon>Candidatus Methanolliviera</taxon>
    </lineage>
</organism>
<dbReference type="Proteomes" id="UP000320766">
    <property type="component" value="Unassembled WGS sequence"/>
</dbReference>
<reference evidence="6 7" key="1">
    <citation type="journal article" date="2019" name="Nat. Microbiol.">
        <title>Wide diversity of methane and short-chain alkane metabolisms in uncultured archaea.</title>
        <authorList>
            <person name="Borrel G."/>
            <person name="Adam P.S."/>
            <person name="McKay L.J."/>
            <person name="Chen L.X."/>
            <person name="Sierra-Garcia I.N."/>
            <person name="Sieber C.M."/>
            <person name="Letourneur Q."/>
            <person name="Ghozlane A."/>
            <person name="Andersen G.L."/>
            <person name="Li W.J."/>
            <person name="Hallam S.J."/>
            <person name="Muyzer G."/>
            <person name="de Oliveira V.M."/>
            <person name="Inskeep W.P."/>
            <person name="Banfield J.F."/>
            <person name="Gribaldo S."/>
        </authorList>
    </citation>
    <scope>NUCLEOTIDE SEQUENCE [LARGE SCALE GENOMIC DNA]</scope>
    <source>
        <strain evidence="6">NM1b</strain>
    </source>
</reference>
<dbReference type="SUPFAM" id="SSF47413">
    <property type="entry name" value="lambda repressor-like DNA-binding domains"/>
    <property type="match status" value="1"/>
</dbReference>
<feature type="domain" description="HTH cro/C1-type" evidence="5">
    <location>
        <begin position="146"/>
        <end position="200"/>
    </location>
</feature>
<dbReference type="EMBL" id="RXIL01000131">
    <property type="protein sequence ID" value="RZN67742.1"/>
    <property type="molecule type" value="Genomic_DNA"/>
</dbReference>
<dbReference type="InterPro" id="IPR020886">
    <property type="entry name" value="MTH_967-like"/>
</dbReference>
<evidence type="ECO:0000256" key="3">
    <source>
        <dbReference type="ARBA" id="ARBA00023163"/>
    </source>
</evidence>
<gene>
    <name evidence="6" type="ORF">EF807_07235</name>
</gene>
<dbReference type="GO" id="GO:0003677">
    <property type="term" value="F:DNA binding"/>
    <property type="evidence" value="ECO:0007669"/>
    <property type="project" value="UniProtKB-KW"/>
</dbReference>
<keyword evidence="2 4" id="KW-0238">DNA-binding</keyword>
<dbReference type="Pfam" id="PF01381">
    <property type="entry name" value="HTH_3"/>
    <property type="match status" value="1"/>
</dbReference>
<evidence type="ECO:0000256" key="4">
    <source>
        <dbReference type="HAMAP-Rule" id="MF_00584"/>
    </source>
</evidence>
<name>A0A520KWD1_9EURY</name>
<dbReference type="NCBIfam" id="NF003162">
    <property type="entry name" value="PRK04140.1"/>
    <property type="match status" value="1"/>
</dbReference>
<comment type="caution">
    <text evidence="6">The sequence shown here is derived from an EMBL/GenBank/DDBJ whole genome shotgun (WGS) entry which is preliminary data.</text>
</comment>
<evidence type="ECO:0000313" key="7">
    <source>
        <dbReference type="Proteomes" id="UP000320766"/>
    </source>
</evidence>
<dbReference type="InterPro" id="IPR001387">
    <property type="entry name" value="Cro/C1-type_HTH"/>
</dbReference>
<dbReference type="PROSITE" id="PS50943">
    <property type="entry name" value="HTH_CROC1"/>
    <property type="match status" value="1"/>
</dbReference>
<sequence>MLLSKKGGRLKMASGEREGVIRDVIDILMDAGFFVSERCTIRPGCFDLAARRDEQLLLLKILINLDGIRRDNTIEMIRLSHYLSASSLMIGKKSGNKSLKRGVVYFRCGIPSINVDTLYDCFIENIPPLAYAEAGGLYVKIDEDILRAARKNLNLSIGDLASELSVSRRTISKYEDGMNATLDLAVKMENILSIPLALGIDIFSLKEKGANAEDTKERGKKLSLLEQAVIDLLKNVGIDVFPINYAPFNALSKIKDELILTGICHLNKTALRRAKLTGSISSVTETQSVFILDEKPSTKKIENTVLVDKEEVVDVKETSEFMELILDKKES</sequence>
<keyword evidence="3 4" id="KW-0804">Transcription</keyword>